<comment type="caution">
    <text evidence="1">The sequence shown here is derived from an EMBL/GenBank/DDBJ whole genome shotgun (WGS) entry which is preliminary data.</text>
</comment>
<protein>
    <submittedName>
        <fullName evidence="1">Uncharacterized protein</fullName>
    </submittedName>
</protein>
<gene>
    <name evidence="1" type="ORF">Ctob_016176</name>
</gene>
<feature type="non-terminal residue" evidence="1">
    <location>
        <position position="1"/>
    </location>
</feature>
<reference evidence="2" key="1">
    <citation type="journal article" date="2015" name="PLoS Genet.">
        <title>Genome Sequence and Transcriptome Analyses of Chrysochromulina tobin: Metabolic Tools for Enhanced Algal Fitness in the Prominent Order Prymnesiales (Haptophyceae).</title>
        <authorList>
            <person name="Hovde B.T."/>
            <person name="Deodato C.R."/>
            <person name="Hunsperger H.M."/>
            <person name="Ryken S.A."/>
            <person name="Yost W."/>
            <person name="Jha R.K."/>
            <person name="Patterson J."/>
            <person name="Monnat R.J. Jr."/>
            <person name="Barlow S.B."/>
            <person name="Starkenburg S.R."/>
            <person name="Cattolico R.A."/>
        </authorList>
    </citation>
    <scope>NUCLEOTIDE SEQUENCE</scope>
    <source>
        <strain evidence="2">CCMP291</strain>
    </source>
</reference>
<keyword evidence="2" id="KW-1185">Reference proteome</keyword>
<dbReference type="Proteomes" id="UP000037460">
    <property type="component" value="Unassembled WGS sequence"/>
</dbReference>
<accession>A0A0M0KB79</accession>
<dbReference type="EMBL" id="JWZX01000730">
    <property type="protein sequence ID" value="KOO35852.1"/>
    <property type="molecule type" value="Genomic_DNA"/>
</dbReference>
<evidence type="ECO:0000313" key="2">
    <source>
        <dbReference type="Proteomes" id="UP000037460"/>
    </source>
</evidence>
<dbReference type="AlphaFoldDB" id="A0A0M0KB79"/>
<name>A0A0M0KB79_9EUKA</name>
<sequence>PSGVRTIAPNWGYVEVDYLVKIKVDSEGNVHYEKWKHPSGELTVLTKPKILTVTFKWLRVDEVSNGHQRYVLSMADYQRMTDAVKPVE</sequence>
<evidence type="ECO:0000313" key="1">
    <source>
        <dbReference type="EMBL" id="KOO35852.1"/>
    </source>
</evidence>
<organism evidence="1 2">
    <name type="scientific">Chrysochromulina tobinii</name>
    <dbReference type="NCBI Taxonomy" id="1460289"/>
    <lineage>
        <taxon>Eukaryota</taxon>
        <taxon>Haptista</taxon>
        <taxon>Haptophyta</taxon>
        <taxon>Prymnesiophyceae</taxon>
        <taxon>Prymnesiales</taxon>
        <taxon>Chrysochromulinaceae</taxon>
        <taxon>Chrysochromulina</taxon>
    </lineage>
</organism>
<proteinExistence type="predicted"/>